<evidence type="ECO:0000313" key="2">
    <source>
        <dbReference type="Proteomes" id="UP000000365"/>
    </source>
</evidence>
<name>A2ST09_METLZ</name>
<protein>
    <submittedName>
        <fullName evidence="1">PHP C-terminal domain protein</fullName>
    </submittedName>
</protein>
<dbReference type="InterPro" id="IPR016195">
    <property type="entry name" value="Pol/histidinol_Pase-like"/>
</dbReference>
<dbReference type="Gene3D" id="3.20.20.140">
    <property type="entry name" value="Metal-dependent hydrolases"/>
    <property type="match status" value="1"/>
</dbReference>
<dbReference type="PANTHER" id="PTHR40084:SF1">
    <property type="entry name" value="PHOSPHOTRANSFERASE"/>
    <property type="match status" value="1"/>
</dbReference>
<dbReference type="Proteomes" id="UP000000365">
    <property type="component" value="Chromosome"/>
</dbReference>
<dbReference type="EMBL" id="CP000559">
    <property type="protein sequence ID" value="ABN07465.1"/>
    <property type="molecule type" value="Genomic_DNA"/>
</dbReference>
<dbReference type="PANTHER" id="PTHR40084">
    <property type="entry name" value="PHOSPHOHYDROLASE, PHP FAMILY"/>
    <property type="match status" value="1"/>
</dbReference>
<dbReference type="HOGENOM" id="CLU_060249_0_0_2"/>
<reference evidence="1 2" key="1">
    <citation type="journal article" date="2009" name="Stand. Genomic Sci.">
        <title>Complete genome sequence of Methanocorpusculum labreanum type strain Z.</title>
        <authorList>
            <person name="Anderson I.J."/>
            <person name="Sieprawska-Lupa M."/>
            <person name="Goltsman E."/>
            <person name="Lapidus A."/>
            <person name="Copeland A."/>
            <person name="Glavina Del Rio T."/>
            <person name="Tice H."/>
            <person name="Dalin E."/>
            <person name="Barry K."/>
            <person name="Pitluck S."/>
            <person name="Hauser L."/>
            <person name="Land M."/>
            <person name="Lucas S."/>
            <person name="Richardson P."/>
            <person name="Whitman W.B."/>
            <person name="Kyrpides N.C."/>
        </authorList>
    </citation>
    <scope>NUCLEOTIDE SEQUENCE [LARGE SCALE GENOMIC DNA]</scope>
    <source>
        <strain evidence="2">ATCC 43576 / DSM 4855 / Z</strain>
    </source>
</reference>
<dbReference type="AlphaFoldDB" id="A2ST09"/>
<dbReference type="Pfam" id="PF13263">
    <property type="entry name" value="PHP_C"/>
    <property type="match status" value="1"/>
</dbReference>
<proteinExistence type="predicted"/>
<dbReference type="eggNOG" id="arCOG04881">
    <property type="taxonomic scope" value="Archaea"/>
</dbReference>
<dbReference type="SUPFAM" id="SSF89550">
    <property type="entry name" value="PHP domain-like"/>
    <property type="match status" value="1"/>
</dbReference>
<dbReference type="CDD" id="cd19067">
    <property type="entry name" value="PfuEndoQ-like"/>
    <property type="match status" value="1"/>
</dbReference>
<evidence type="ECO:0000313" key="1">
    <source>
        <dbReference type="EMBL" id="ABN07465.1"/>
    </source>
</evidence>
<keyword evidence="2" id="KW-1185">Reference proteome</keyword>
<dbReference type="KEGG" id="mla:Mlab_1296"/>
<dbReference type="STRING" id="410358.Mlab_1296"/>
<sequence>MSMQYNADLHLHSCFSMATSPEMVPKQILAGCRTKGIHVVGSGDALHPVWRGMWEPFLENEYGITVVPQTEVEDSSRVHHLILMETFDQFAELQQRFTPACGHLTTAGRPHLHLSGEEIAREVHDLGGMIGPAHAFTPWTSLFAAFDLPSECYGEESIEFCELGLSADSSYGAGIEEFAGVPFLSNSDAHSAAPEKLGREFTRLEMSASTVPAVLEAIKKGSVVLNAGFFPEEGKYNRTACTRCYAQFSLAEAERLHWKCPADKGRIKIGVRERAEQLSTIPPTVRPPYLKMVPLGEVIARVLGVSSPNTKKARALYSAFIEAFDNEIAILLEVPRDELARISPEIAGAVLSMREGRVTLIPGGGGRYGSFTL</sequence>
<gene>
    <name evidence="1" type="ordered locus">Mlab_1296</name>
</gene>
<organism evidence="1 2">
    <name type="scientific">Methanocorpusculum labreanum (strain ATCC 43576 / DSM 4855 / Z)</name>
    <dbReference type="NCBI Taxonomy" id="410358"/>
    <lineage>
        <taxon>Archaea</taxon>
        <taxon>Methanobacteriati</taxon>
        <taxon>Methanobacteriota</taxon>
        <taxon>Stenosarchaea group</taxon>
        <taxon>Methanomicrobia</taxon>
        <taxon>Methanomicrobiales</taxon>
        <taxon>Methanocorpusculaceae</taxon>
        <taxon>Methanocorpusculum</taxon>
    </lineage>
</organism>
<accession>A2ST09</accession>